<evidence type="ECO:0000256" key="8">
    <source>
        <dbReference type="ARBA" id="ARBA00022723"/>
    </source>
</evidence>
<dbReference type="PROSITE" id="PS50089">
    <property type="entry name" value="ZF_RING_2"/>
    <property type="match status" value="1"/>
</dbReference>
<evidence type="ECO:0000256" key="5">
    <source>
        <dbReference type="ARBA" id="ARBA00005884"/>
    </source>
</evidence>
<evidence type="ECO:0000256" key="12">
    <source>
        <dbReference type="ARBA" id="ARBA00022833"/>
    </source>
</evidence>
<comment type="function">
    <text evidence="3">Might act as an E3 ubiquitin-protein ligase, or as part of E3 complex, which accepts ubiquitin from specific E2 ubiquitin-conjugating enzymes and then transfers it to substrates.</text>
</comment>
<dbReference type="CDD" id="cd22582">
    <property type="entry name" value="BRcat_RBR_unk"/>
    <property type="match status" value="1"/>
</dbReference>
<evidence type="ECO:0000256" key="2">
    <source>
        <dbReference type="ARBA" id="ARBA00001947"/>
    </source>
</evidence>
<dbReference type="InterPro" id="IPR013083">
    <property type="entry name" value="Znf_RING/FYVE/PHD"/>
</dbReference>
<dbReference type="Gene3D" id="1.20.120.1750">
    <property type="match status" value="1"/>
</dbReference>
<keyword evidence="12" id="KW-0862">Zinc</keyword>
<dbReference type="Gene3D" id="3.30.40.10">
    <property type="entry name" value="Zinc/RING finger domain, C3HC4 (zinc finger)"/>
    <property type="match status" value="1"/>
</dbReference>
<dbReference type="EMBL" id="KB870811">
    <property type="protein sequence ID" value="EOA18834.1"/>
    <property type="molecule type" value="Genomic_DNA"/>
</dbReference>
<dbReference type="GO" id="GO:0004523">
    <property type="term" value="F:RNA-DNA hybrid ribonuclease activity"/>
    <property type="evidence" value="ECO:0007669"/>
    <property type="project" value="InterPro"/>
</dbReference>
<protein>
    <recommendedName>
        <fullName evidence="6">RBR-type E3 ubiquitin transferase</fullName>
        <ecNumber evidence="6">2.3.2.31</ecNumber>
    </recommendedName>
</protein>
<comment type="cofactor">
    <cofactor evidence="2">
        <name>Zn(2+)</name>
        <dbReference type="ChEBI" id="CHEBI:29105"/>
    </cofactor>
</comment>
<dbReference type="PANTHER" id="PTHR11685">
    <property type="entry name" value="RBR FAMILY RING FINGER AND IBR DOMAIN-CONTAINING"/>
    <property type="match status" value="1"/>
</dbReference>
<keyword evidence="8" id="KW-0479">Metal-binding</keyword>
<sequence length="390" mass="44398">MATDEISNHKGEGDSEVLQSTFAATKFEDNVIYKLYFKGLVSNETVGNSEMVYKVGIGFAICDEADNLLYGINESFNSALIYREEVEMMALITGLNDAFHSGVRNLIICCDDYQTSRILLGSYREKLPEKLVHLLDQVQRLRARIANTKILVLASNDVKFAFNLARDAMVSQGSSTSDGVKAAPPQREVCTVCFEETDPELMFFNEECFHRHCFSCVKQYVEVKLSMGALPTCLEYGCKSELNLENCSMVLTPKLIEMWKQKIEDDLIPAADKIYCPYPTCSVLMSKTEISSEAGQSNVRSCIKCYGLFCIDCKVPWHSDLSCDEFKKLHPELLIDEMKLLSLANDNMWRQCDRCKLLIERDHGCCHMTCKCKYEFCYKCGIKWMENQQE</sequence>
<evidence type="ECO:0000256" key="4">
    <source>
        <dbReference type="ARBA" id="ARBA00004906"/>
    </source>
</evidence>
<dbReference type="GO" id="GO:0003676">
    <property type="term" value="F:nucleic acid binding"/>
    <property type="evidence" value="ECO:0007669"/>
    <property type="project" value="InterPro"/>
</dbReference>
<evidence type="ECO:0000256" key="7">
    <source>
        <dbReference type="ARBA" id="ARBA00022679"/>
    </source>
</evidence>
<comment type="similarity">
    <text evidence="5">Belongs to the RBR family. Ariadne subfamily.</text>
</comment>
<dbReference type="Pfam" id="PF01485">
    <property type="entry name" value="IBR"/>
    <property type="match status" value="2"/>
</dbReference>
<keyword evidence="11" id="KW-0833">Ubl conjugation pathway</keyword>
<keyword evidence="10 13" id="KW-0863">Zinc-finger</keyword>
<dbReference type="SUPFAM" id="SSF57850">
    <property type="entry name" value="RING/U-box"/>
    <property type="match status" value="3"/>
</dbReference>
<feature type="domain" description="RING-type" evidence="15">
    <location>
        <begin position="186"/>
        <end position="390"/>
    </location>
</feature>
<dbReference type="InterPro" id="IPR002867">
    <property type="entry name" value="IBR_dom"/>
</dbReference>
<keyword evidence="9" id="KW-0677">Repeat</keyword>
<comment type="catalytic activity">
    <reaction evidence="1">
        <text>[E2 ubiquitin-conjugating enzyme]-S-ubiquitinyl-L-cysteine + [acceptor protein]-L-lysine = [E2 ubiquitin-conjugating enzyme]-L-cysteine + [acceptor protein]-N(6)-ubiquitinyl-L-lysine.</text>
        <dbReference type="EC" id="2.3.2.31"/>
    </reaction>
</comment>
<reference evidence="17" key="1">
    <citation type="journal article" date="2013" name="Nat. Genet.">
        <title>The Capsella rubella genome and the genomic consequences of rapid mating system evolution.</title>
        <authorList>
            <person name="Slotte T."/>
            <person name="Hazzouri K.M."/>
            <person name="Agren J.A."/>
            <person name="Koenig D."/>
            <person name="Maumus F."/>
            <person name="Guo Y.L."/>
            <person name="Steige K."/>
            <person name="Platts A.E."/>
            <person name="Escobar J.S."/>
            <person name="Newman L.K."/>
            <person name="Wang W."/>
            <person name="Mandakova T."/>
            <person name="Vello E."/>
            <person name="Smith L.M."/>
            <person name="Henz S.R."/>
            <person name="Steffen J."/>
            <person name="Takuno S."/>
            <person name="Brandvain Y."/>
            <person name="Coop G."/>
            <person name="Andolfatto P."/>
            <person name="Hu T.T."/>
            <person name="Blanchette M."/>
            <person name="Clark R.M."/>
            <person name="Quesneville H."/>
            <person name="Nordborg M."/>
            <person name="Gaut B.S."/>
            <person name="Lysak M.A."/>
            <person name="Jenkins J."/>
            <person name="Grimwood J."/>
            <person name="Chapman J."/>
            <person name="Prochnik S."/>
            <person name="Shu S."/>
            <person name="Rokhsar D."/>
            <person name="Schmutz J."/>
            <person name="Weigel D."/>
            <person name="Wright S.I."/>
        </authorList>
    </citation>
    <scope>NUCLEOTIDE SEQUENCE [LARGE SCALE GENOMIC DNA]</scope>
    <source>
        <strain evidence="17">cv. Monte Gargano</strain>
    </source>
</reference>
<dbReference type="InterPro" id="IPR001841">
    <property type="entry name" value="Znf_RING"/>
</dbReference>
<evidence type="ECO:0000256" key="6">
    <source>
        <dbReference type="ARBA" id="ARBA00012251"/>
    </source>
</evidence>
<gene>
    <name evidence="16" type="ORF">CARUB_v10007454mg</name>
</gene>
<dbReference type="FunFam" id="3.30.40.10:FF:000230">
    <property type="entry name" value="RBR-type E3 ubiquitin transferase"/>
    <property type="match status" value="1"/>
</dbReference>
<keyword evidence="7" id="KW-0808">Transferase</keyword>
<dbReference type="OrthoDB" id="10009520at2759"/>
<dbReference type="GO" id="GO:0016567">
    <property type="term" value="P:protein ubiquitination"/>
    <property type="evidence" value="ECO:0007669"/>
    <property type="project" value="UniProtKB-UniPathway"/>
</dbReference>
<dbReference type="PROSITE" id="PS51873">
    <property type="entry name" value="TRIAD"/>
    <property type="match status" value="1"/>
</dbReference>
<proteinExistence type="inferred from homology"/>
<keyword evidence="17" id="KW-1185">Reference proteome</keyword>
<evidence type="ECO:0000313" key="17">
    <source>
        <dbReference type="Proteomes" id="UP000029121"/>
    </source>
</evidence>
<dbReference type="CDD" id="cd22584">
    <property type="entry name" value="Rcat_RBR_unk"/>
    <property type="match status" value="1"/>
</dbReference>
<dbReference type="KEGG" id="crb:17880296"/>
<evidence type="ECO:0000256" key="10">
    <source>
        <dbReference type="ARBA" id="ARBA00022771"/>
    </source>
</evidence>
<name>R0GPN0_9BRAS</name>
<dbReference type="InterPro" id="IPR044066">
    <property type="entry name" value="TRIAD_supradom"/>
</dbReference>
<dbReference type="InterPro" id="IPR031127">
    <property type="entry name" value="E3_UB_ligase_RBR"/>
</dbReference>
<evidence type="ECO:0000259" key="14">
    <source>
        <dbReference type="PROSITE" id="PS50089"/>
    </source>
</evidence>
<organism evidence="16 17">
    <name type="scientific">Capsella rubella</name>
    <dbReference type="NCBI Taxonomy" id="81985"/>
    <lineage>
        <taxon>Eukaryota</taxon>
        <taxon>Viridiplantae</taxon>
        <taxon>Streptophyta</taxon>
        <taxon>Embryophyta</taxon>
        <taxon>Tracheophyta</taxon>
        <taxon>Spermatophyta</taxon>
        <taxon>Magnoliopsida</taxon>
        <taxon>eudicotyledons</taxon>
        <taxon>Gunneridae</taxon>
        <taxon>Pentapetalae</taxon>
        <taxon>rosids</taxon>
        <taxon>malvids</taxon>
        <taxon>Brassicales</taxon>
        <taxon>Brassicaceae</taxon>
        <taxon>Camelineae</taxon>
        <taxon>Capsella</taxon>
    </lineage>
</organism>
<evidence type="ECO:0000256" key="3">
    <source>
        <dbReference type="ARBA" id="ARBA00003976"/>
    </source>
</evidence>
<comment type="pathway">
    <text evidence="4">Protein modification; protein ubiquitination.</text>
</comment>
<dbReference type="InterPro" id="IPR002156">
    <property type="entry name" value="RNaseH_domain"/>
</dbReference>
<dbReference type="GO" id="GO:0061630">
    <property type="term" value="F:ubiquitin protein ligase activity"/>
    <property type="evidence" value="ECO:0007669"/>
    <property type="project" value="UniProtKB-EC"/>
</dbReference>
<dbReference type="GO" id="GO:0008270">
    <property type="term" value="F:zinc ion binding"/>
    <property type="evidence" value="ECO:0007669"/>
    <property type="project" value="UniProtKB-KW"/>
</dbReference>
<feature type="non-terminal residue" evidence="16">
    <location>
        <position position="390"/>
    </location>
</feature>
<dbReference type="Gene3D" id="3.30.420.10">
    <property type="entry name" value="Ribonuclease H-like superfamily/Ribonuclease H"/>
    <property type="match status" value="1"/>
</dbReference>
<evidence type="ECO:0000256" key="9">
    <source>
        <dbReference type="ARBA" id="ARBA00022737"/>
    </source>
</evidence>
<dbReference type="AlphaFoldDB" id="R0GPN0"/>
<dbReference type="SMART" id="SM00647">
    <property type="entry name" value="IBR"/>
    <property type="match status" value="2"/>
</dbReference>
<evidence type="ECO:0000259" key="15">
    <source>
        <dbReference type="PROSITE" id="PS51873"/>
    </source>
</evidence>
<dbReference type="InterPro" id="IPR036397">
    <property type="entry name" value="RNaseH_sf"/>
</dbReference>
<dbReference type="eggNOG" id="KOG1812">
    <property type="taxonomic scope" value="Eukaryota"/>
</dbReference>
<evidence type="ECO:0000256" key="13">
    <source>
        <dbReference type="PROSITE-ProRule" id="PRU00175"/>
    </source>
</evidence>
<dbReference type="EC" id="2.3.2.31" evidence="6"/>
<dbReference type="Pfam" id="PF13456">
    <property type="entry name" value="RVT_3"/>
    <property type="match status" value="1"/>
</dbReference>
<dbReference type="UniPathway" id="UPA00143"/>
<accession>R0GPN0</accession>
<dbReference type="Proteomes" id="UP000029121">
    <property type="component" value="Unassembled WGS sequence"/>
</dbReference>
<evidence type="ECO:0000256" key="1">
    <source>
        <dbReference type="ARBA" id="ARBA00001798"/>
    </source>
</evidence>
<feature type="domain" description="RING-type" evidence="14">
    <location>
        <begin position="190"/>
        <end position="233"/>
    </location>
</feature>
<evidence type="ECO:0000256" key="11">
    <source>
        <dbReference type="ARBA" id="ARBA00022786"/>
    </source>
</evidence>
<evidence type="ECO:0000313" key="16">
    <source>
        <dbReference type="EMBL" id="EOA18834.1"/>
    </source>
</evidence>
<dbReference type="FunFam" id="3.30.420.10:FF:000076">
    <property type="entry name" value="RBR-type E3 ubiquitin transferase"/>
    <property type="match status" value="1"/>
</dbReference>